<dbReference type="GO" id="GO:0019556">
    <property type="term" value="P:L-histidine catabolic process to glutamate and formamide"/>
    <property type="evidence" value="ECO:0007669"/>
    <property type="project" value="UniProtKB-UniPathway"/>
</dbReference>
<dbReference type="InterPro" id="IPR004227">
    <property type="entry name" value="Formiminotransferase_cat"/>
</dbReference>
<reference evidence="23" key="1">
    <citation type="submission" date="2025-08" db="UniProtKB">
        <authorList>
            <consortium name="Ensembl"/>
        </authorList>
    </citation>
    <scope>IDENTIFICATION</scope>
</reference>
<evidence type="ECO:0000256" key="12">
    <source>
        <dbReference type="ARBA" id="ARBA00022808"/>
    </source>
</evidence>
<keyword evidence="12" id="KW-0369">Histidine metabolism</keyword>
<keyword evidence="10" id="KW-0963">Cytoplasm</keyword>
<comment type="similarity">
    <text evidence="6">In the C-terminal section; belongs to the cyclodeaminase/cyclohydrolase family.</text>
</comment>
<evidence type="ECO:0000256" key="17">
    <source>
        <dbReference type="ARBA" id="ARBA00023268"/>
    </source>
</evidence>
<dbReference type="FunFam" id="3.30.70.670:FF:000001">
    <property type="entry name" value="Formimidoyltransferase cyclodeaminase"/>
    <property type="match status" value="1"/>
</dbReference>
<dbReference type="GO" id="GO:0008017">
    <property type="term" value="F:microtubule binding"/>
    <property type="evidence" value="ECO:0007669"/>
    <property type="project" value="Ensembl"/>
</dbReference>
<evidence type="ECO:0000256" key="3">
    <source>
        <dbReference type="ARBA" id="ARBA00004555"/>
    </source>
</evidence>
<sequence>MSQLVECVPNFSEGNNKEVIDAISGAITQTAGCVLLDVDSGPSTNRTVYTFVGRPECVVKGALNAAHTAWRLIDMTKHHGEHPRMGALDVCPFIPVRGVSMEDCVRCAQAFGQQLAEELSVPVYLYGEAARTASRRTLPAIRTGEYEGLPEKLKQAEWAPDFGPSTFVPSWGATVTGARKFLIAFNVNLLATKEQAHRIALNLREQGRGKEQPGRLKKVQGIGWYLEEKNLAQVSMNLLDFEVMGLHTVFEETCREAQELSLPVVGSQLVGLVPLQALLDAAAFYCHRENLFVLEEEHRIRLVVSRLGLDSLAPFNPKERVIEYLVSDGPAQSLLDLSLRDFFREVGARSAAPGGGSVAAAAGAMGAALACMAGQMTYGRRRFEHLDAAMRQLIPPFHKAVAQLASLVDADAQAFAACLEVMKLPRNTPEEGDRRAAALQERLKQAVEVPLALAERVSLLWPVLQELACFGNLACRSDLQVAAKALETSVFGAYFNVLTNLQDMADEAFRDQTRQRISSLLQEAKTQAAQVLDNLEARQA</sequence>
<dbReference type="InterPro" id="IPR036178">
    <property type="entry name" value="Formintransfe-cycloase-like_sf"/>
</dbReference>
<dbReference type="GO" id="GO:0005814">
    <property type="term" value="C:centriole"/>
    <property type="evidence" value="ECO:0007669"/>
    <property type="project" value="UniProtKB-SubCell"/>
</dbReference>
<dbReference type="AlphaFoldDB" id="A0A8C2VXZ9"/>
<evidence type="ECO:0000256" key="1">
    <source>
        <dbReference type="ARBA" id="ARBA00002680"/>
    </source>
</evidence>
<dbReference type="PANTHER" id="PTHR12234">
    <property type="entry name" value="FORMIMINOTRANSFERASE-CYCLODEAMINASE"/>
    <property type="match status" value="1"/>
</dbReference>
<keyword evidence="16" id="KW-0456">Lyase</keyword>
<dbReference type="SMART" id="SM01221">
    <property type="entry name" value="FTCD"/>
    <property type="match status" value="1"/>
</dbReference>
<keyword evidence="15" id="KW-0206">Cytoskeleton</keyword>
<dbReference type="Pfam" id="PF04961">
    <property type="entry name" value="FTCD_C"/>
    <property type="match status" value="1"/>
</dbReference>
<evidence type="ECO:0000256" key="5">
    <source>
        <dbReference type="ARBA" id="ARBA00008297"/>
    </source>
</evidence>
<dbReference type="GO" id="GO:0030409">
    <property type="term" value="F:glutamate formimidoyltransferase activity"/>
    <property type="evidence" value="ECO:0007669"/>
    <property type="project" value="UniProtKB-EC"/>
</dbReference>
<evidence type="ECO:0000259" key="22">
    <source>
        <dbReference type="SMART" id="SM01222"/>
    </source>
</evidence>
<dbReference type="InterPro" id="IPR051623">
    <property type="entry name" value="FTCD"/>
</dbReference>
<dbReference type="Pfam" id="PF07837">
    <property type="entry name" value="FTCD_N"/>
    <property type="match status" value="1"/>
</dbReference>
<organism evidence="23 24">
    <name type="scientific">Chinchilla lanigera</name>
    <name type="common">Long-tailed chinchilla</name>
    <name type="synonym">Chinchilla villidera</name>
    <dbReference type="NCBI Taxonomy" id="34839"/>
    <lineage>
        <taxon>Eukaryota</taxon>
        <taxon>Metazoa</taxon>
        <taxon>Chordata</taxon>
        <taxon>Craniata</taxon>
        <taxon>Vertebrata</taxon>
        <taxon>Euteleostomi</taxon>
        <taxon>Mammalia</taxon>
        <taxon>Eutheria</taxon>
        <taxon>Euarchontoglires</taxon>
        <taxon>Glires</taxon>
        <taxon>Rodentia</taxon>
        <taxon>Hystricomorpha</taxon>
        <taxon>Chinchillidae</taxon>
        <taxon>Chinchilla</taxon>
    </lineage>
</organism>
<evidence type="ECO:0000256" key="10">
    <source>
        <dbReference type="ARBA" id="ARBA00022490"/>
    </source>
</evidence>
<evidence type="ECO:0000256" key="20">
    <source>
        <dbReference type="ARBA" id="ARBA00030029"/>
    </source>
</evidence>
<evidence type="ECO:0000256" key="4">
    <source>
        <dbReference type="ARBA" id="ARBA00005082"/>
    </source>
</evidence>
<dbReference type="InterPro" id="IPR013802">
    <property type="entry name" value="Formiminotransferase_C"/>
</dbReference>
<dbReference type="OrthoDB" id="48036at2759"/>
<dbReference type="SUPFAM" id="SSF55116">
    <property type="entry name" value="Formiminotransferase domain of formiminotransferase-cyclodeaminase"/>
    <property type="match status" value="2"/>
</dbReference>
<keyword evidence="11" id="KW-0808">Transferase</keyword>
<dbReference type="GO" id="GO:0005886">
    <property type="term" value="C:plasma membrane"/>
    <property type="evidence" value="ECO:0007669"/>
    <property type="project" value="Ensembl"/>
</dbReference>
<dbReference type="SMART" id="SM01222">
    <property type="entry name" value="FTCD_N"/>
    <property type="match status" value="1"/>
</dbReference>
<evidence type="ECO:0000256" key="13">
    <source>
        <dbReference type="ARBA" id="ARBA00022954"/>
    </source>
</evidence>
<dbReference type="NCBIfam" id="TIGR02024">
    <property type="entry name" value="FtcD"/>
    <property type="match status" value="1"/>
</dbReference>
<evidence type="ECO:0000256" key="19">
    <source>
        <dbReference type="ARBA" id="ARBA00025915"/>
    </source>
</evidence>
<dbReference type="InterPro" id="IPR012886">
    <property type="entry name" value="Formiminotransferase_N"/>
</dbReference>
<dbReference type="RefSeq" id="XP_005375985.1">
    <property type="nucleotide sequence ID" value="XM_005375928.2"/>
</dbReference>
<dbReference type="Pfam" id="PF02971">
    <property type="entry name" value="FTCD"/>
    <property type="match status" value="1"/>
</dbReference>
<evidence type="ECO:0000256" key="9">
    <source>
        <dbReference type="ARBA" id="ARBA00017787"/>
    </source>
</evidence>
<dbReference type="Ensembl" id="ENSCLAT00000020668.1">
    <property type="protein sequence ID" value="ENSCLAP00000020470.1"/>
    <property type="gene ID" value="ENSCLAG00000014029.1"/>
</dbReference>
<evidence type="ECO:0000256" key="8">
    <source>
        <dbReference type="ARBA" id="ARBA00012998"/>
    </source>
</evidence>
<evidence type="ECO:0000256" key="2">
    <source>
        <dbReference type="ARBA" id="ARBA00004114"/>
    </source>
</evidence>
<dbReference type="OMA" id="TYGKRQW"/>
<keyword evidence="13" id="KW-0290">Folate-binding</keyword>
<evidence type="ECO:0000256" key="11">
    <source>
        <dbReference type="ARBA" id="ARBA00022679"/>
    </source>
</evidence>
<feature type="domain" description="Formiminotransferase C-terminal subdomain" evidence="21">
    <location>
        <begin position="181"/>
        <end position="325"/>
    </location>
</feature>
<dbReference type="SUPFAM" id="SSF101262">
    <property type="entry name" value="Methenyltetrahydrofolate cyclohydrolase-like"/>
    <property type="match status" value="1"/>
</dbReference>
<evidence type="ECO:0000256" key="14">
    <source>
        <dbReference type="ARBA" id="ARBA00023034"/>
    </source>
</evidence>
<evidence type="ECO:0000313" key="23">
    <source>
        <dbReference type="Ensembl" id="ENSCLAP00000020470.1"/>
    </source>
</evidence>
<dbReference type="Proteomes" id="UP000694398">
    <property type="component" value="Unassembled WGS sequence"/>
</dbReference>
<dbReference type="Gene3D" id="3.30.70.670">
    <property type="entry name" value="Formiminotransferase, C-terminal subdomain"/>
    <property type="match status" value="1"/>
</dbReference>
<gene>
    <name evidence="23" type="primary">FTCD</name>
</gene>
<accession>A0A8C2VXZ9</accession>
<evidence type="ECO:0000256" key="7">
    <source>
        <dbReference type="ARBA" id="ARBA00012252"/>
    </source>
</evidence>
<dbReference type="Gene3D" id="1.20.120.680">
    <property type="entry name" value="Formiminotetrahydrofolate cyclodeaminase monomer, up-and-down helical bundle"/>
    <property type="match status" value="1"/>
</dbReference>
<dbReference type="FunFam" id="1.20.120.680:FF:000001">
    <property type="entry name" value="Formimidoyltransferase cyclodeaminase"/>
    <property type="match status" value="1"/>
</dbReference>
<comment type="subcellular location">
    <subcellularLocation>
        <location evidence="2">Cytoplasm</location>
        <location evidence="2">Cytoskeleton</location>
        <location evidence="2">Microtubule organizing center</location>
        <location evidence="2">Centrosome</location>
        <location evidence="2">Centriole</location>
    </subcellularLocation>
    <subcellularLocation>
        <location evidence="3">Golgi apparatus</location>
    </subcellularLocation>
</comment>
<dbReference type="FunFam" id="3.30.990.10:FF:000001">
    <property type="entry name" value="Formimidoyltransferase cyclodeaminase"/>
    <property type="match status" value="1"/>
</dbReference>
<proteinExistence type="inferred from homology"/>
<dbReference type="PANTHER" id="PTHR12234:SF0">
    <property type="entry name" value="FORMIMIDOYLTRANSFERASE-CYCLODEAMINASE"/>
    <property type="match status" value="1"/>
</dbReference>
<protein>
    <recommendedName>
        <fullName evidence="9">Formimidoyltransferase-cyclodeaminase</fullName>
        <ecNumber evidence="7">2.1.2.5</ecNumber>
        <ecNumber evidence="8">4.3.1.4</ecNumber>
    </recommendedName>
    <alternativeName>
        <fullName evidence="20">Formiminotransferase-cyclodeaminase</fullName>
    </alternativeName>
</protein>
<comment type="function">
    <text evidence="1">Binds and promotes bundling of vimentin filaments originating from the Golgi.</text>
</comment>
<dbReference type="InterPro" id="IPR022384">
    <property type="entry name" value="FormiminoTrfase_cat_dom_sf"/>
</dbReference>
<dbReference type="CTD" id="10841"/>
<dbReference type="GO" id="GO:0000139">
    <property type="term" value="C:Golgi membrane"/>
    <property type="evidence" value="ECO:0007669"/>
    <property type="project" value="Ensembl"/>
</dbReference>
<evidence type="ECO:0000256" key="15">
    <source>
        <dbReference type="ARBA" id="ARBA00023212"/>
    </source>
</evidence>
<comment type="pathway">
    <text evidence="4">Amino-acid degradation; L-histidine degradation into L-glutamate; L-glutamate from N-formimidoyl-L-glutamate (transferase route): step 1/1.</text>
</comment>
<evidence type="ECO:0000259" key="21">
    <source>
        <dbReference type="SMART" id="SM01221"/>
    </source>
</evidence>
<dbReference type="InterPro" id="IPR037064">
    <property type="entry name" value="Formiminotransferase_N_sf"/>
</dbReference>
<dbReference type="GO" id="GO:0030412">
    <property type="term" value="F:formimidoyltetrahydrofolate cyclodeaminase activity"/>
    <property type="evidence" value="ECO:0007669"/>
    <property type="project" value="UniProtKB-EC"/>
</dbReference>
<dbReference type="GO" id="GO:0019557">
    <property type="term" value="P:L-histidine catabolic process to glutamate and formate"/>
    <property type="evidence" value="ECO:0007669"/>
    <property type="project" value="UniProtKB-UniPathway"/>
</dbReference>
<dbReference type="EC" id="2.1.2.5" evidence="7"/>
<evidence type="ECO:0000256" key="6">
    <source>
        <dbReference type="ARBA" id="ARBA00010825"/>
    </source>
</evidence>
<keyword evidence="24" id="KW-1185">Reference proteome</keyword>
<dbReference type="EC" id="4.3.1.4" evidence="8"/>
<keyword evidence="14" id="KW-0333">Golgi apparatus</keyword>
<dbReference type="InterPro" id="IPR037070">
    <property type="entry name" value="Formiminotransferase_C_sf"/>
</dbReference>
<dbReference type="GeneTree" id="ENSGT00390000005581"/>
<dbReference type="InterPro" id="IPR007044">
    <property type="entry name" value="Cyclodeamin/CycHdrlase"/>
</dbReference>
<evidence type="ECO:0000256" key="16">
    <source>
        <dbReference type="ARBA" id="ARBA00023239"/>
    </source>
</evidence>
<keyword evidence="17" id="KW-0511">Multifunctional enzyme</keyword>
<dbReference type="Gene3D" id="3.30.990.10">
    <property type="entry name" value="Formiminotransferase, N-terminal subdomain"/>
    <property type="match status" value="1"/>
</dbReference>
<dbReference type="UniPathway" id="UPA00379">
    <property type="reaction ID" value="UER00555"/>
</dbReference>
<comment type="subunit">
    <text evidence="19">Homooctamer, including four polyglutamate binding sites. The subunits are arranged as a tetramer of dimers, and form a planar ring-shaped structure.</text>
</comment>
<evidence type="ECO:0000256" key="18">
    <source>
        <dbReference type="ARBA" id="ARBA00025506"/>
    </source>
</evidence>
<dbReference type="GeneID" id="102017304"/>
<comment type="function">
    <text evidence="18">Folate-dependent enzyme, that displays both transferase and deaminase activity. Serves to channel one-carbon units from formiminoglutamate to the folate pool.</text>
</comment>
<comment type="similarity">
    <text evidence="5">In the N-terminal section; belongs to the formiminotransferase family.</text>
</comment>
<reference evidence="23" key="2">
    <citation type="submission" date="2025-09" db="UniProtKB">
        <authorList>
            <consortium name="Ensembl"/>
        </authorList>
    </citation>
    <scope>IDENTIFICATION</scope>
</reference>
<evidence type="ECO:0000313" key="24">
    <source>
        <dbReference type="Proteomes" id="UP000694398"/>
    </source>
</evidence>
<dbReference type="GO" id="GO:0030868">
    <property type="term" value="C:smooth endoplasmic reticulum membrane"/>
    <property type="evidence" value="ECO:0007669"/>
    <property type="project" value="Ensembl"/>
</dbReference>
<dbReference type="GO" id="GO:0005542">
    <property type="term" value="F:folic acid binding"/>
    <property type="evidence" value="ECO:0007669"/>
    <property type="project" value="UniProtKB-KW"/>
</dbReference>
<dbReference type="GO" id="GO:0005829">
    <property type="term" value="C:cytosol"/>
    <property type="evidence" value="ECO:0007669"/>
    <property type="project" value="Ensembl"/>
</dbReference>
<feature type="domain" description="Formiminotransferase N-terminal subdomain" evidence="22">
    <location>
        <begin position="3"/>
        <end position="180"/>
    </location>
</feature>
<name>A0A8C2VXZ9_CHILA</name>